<name>A0A0D3KGQ4_EMIH1</name>
<dbReference type="KEGG" id="ehx:EMIHUDRAFT_113128"/>
<feature type="transmembrane region" description="Helical" evidence="1">
    <location>
        <begin position="54"/>
        <end position="74"/>
    </location>
</feature>
<evidence type="ECO:0000256" key="1">
    <source>
        <dbReference type="SAM" id="Phobius"/>
    </source>
</evidence>
<feature type="transmembrane region" description="Helical" evidence="1">
    <location>
        <begin position="20"/>
        <end position="42"/>
    </location>
</feature>
<dbReference type="OMA" id="WAKSEMF"/>
<reference evidence="2" key="2">
    <citation type="submission" date="2024-10" db="UniProtKB">
        <authorList>
            <consortium name="EnsemblProtists"/>
        </authorList>
    </citation>
    <scope>IDENTIFICATION</scope>
</reference>
<dbReference type="RefSeq" id="XP_005783156.1">
    <property type="nucleotide sequence ID" value="XM_005783099.1"/>
</dbReference>
<organism evidence="2 3">
    <name type="scientific">Emiliania huxleyi (strain CCMP1516)</name>
    <dbReference type="NCBI Taxonomy" id="280463"/>
    <lineage>
        <taxon>Eukaryota</taxon>
        <taxon>Haptista</taxon>
        <taxon>Haptophyta</taxon>
        <taxon>Prymnesiophyceae</taxon>
        <taxon>Isochrysidales</taxon>
        <taxon>Noelaerhabdaceae</taxon>
        <taxon>Emiliania</taxon>
    </lineage>
</organism>
<evidence type="ECO:0000313" key="3">
    <source>
        <dbReference type="Proteomes" id="UP000013827"/>
    </source>
</evidence>
<dbReference type="KEGG" id="ehx:EMIHUDRAFT_110977"/>
<keyword evidence="1" id="KW-0812">Transmembrane</keyword>
<keyword evidence="3" id="KW-1185">Reference proteome</keyword>
<dbReference type="RefSeq" id="XP_005787368.1">
    <property type="nucleotide sequence ID" value="XM_005787311.1"/>
</dbReference>
<accession>A0A0D3KGQ4</accession>
<protein>
    <submittedName>
        <fullName evidence="2">Uncharacterized protein</fullName>
    </submittedName>
</protein>
<dbReference type="GeneID" id="17276001"/>
<dbReference type="Proteomes" id="UP000013827">
    <property type="component" value="Unassembled WGS sequence"/>
</dbReference>
<dbReference type="EnsemblProtists" id="EOD34939">
    <property type="protein sequence ID" value="EOD34939"/>
    <property type="gene ID" value="EMIHUDRAFT_110977"/>
</dbReference>
<dbReference type="HOGENOM" id="CLU_805198_0_0_1"/>
<dbReference type="PaxDb" id="2903-EOD30727"/>
<sequence>MHFLNASGGVRFLLVPYFGYTQLTPATVAVPLLVVALLLVWLRAVAIGGRRARGCAAASPVILALATHQLFAIAKRRLIPQLTERLCRQSYSYTANGSSPWAKSEMFRRQVLTPEEAAAIVASVPADRLIHISDTAGPLPFFTVGPYWAYHKNKTGGAPPLTSRTSYERAMETEREYLKAAFGGLLEDVRDILEQSLRDGPVRFAPGLSLPGFHYIYSHAAWQHVDDEWNSMTANGTGGLSEQLPWLAECESRSRISFTLPLALPPSDQGEAGLNYVAFRSKRQGCADHVGDEWAWCADTCAVMRREVYKVGEWGGWRPTWDLRARRVTMQGFGIRCGEAWYLYW</sequence>
<proteinExistence type="predicted"/>
<dbReference type="EnsemblProtists" id="EOD30727">
    <property type="protein sequence ID" value="EOD30727"/>
    <property type="gene ID" value="EMIHUDRAFT_113128"/>
</dbReference>
<evidence type="ECO:0000313" key="2">
    <source>
        <dbReference type="EnsemblProtists" id="EOD34939"/>
    </source>
</evidence>
<keyword evidence="1" id="KW-1133">Transmembrane helix</keyword>
<keyword evidence="1" id="KW-0472">Membrane</keyword>
<dbReference type="GeneID" id="17280209"/>
<reference evidence="3" key="1">
    <citation type="journal article" date="2013" name="Nature">
        <title>Pan genome of the phytoplankton Emiliania underpins its global distribution.</title>
        <authorList>
            <person name="Read B.A."/>
            <person name="Kegel J."/>
            <person name="Klute M.J."/>
            <person name="Kuo A."/>
            <person name="Lefebvre S.C."/>
            <person name="Maumus F."/>
            <person name="Mayer C."/>
            <person name="Miller J."/>
            <person name="Monier A."/>
            <person name="Salamov A."/>
            <person name="Young J."/>
            <person name="Aguilar M."/>
            <person name="Claverie J.M."/>
            <person name="Frickenhaus S."/>
            <person name="Gonzalez K."/>
            <person name="Herman E.K."/>
            <person name="Lin Y.C."/>
            <person name="Napier J."/>
            <person name="Ogata H."/>
            <person name="Sarno A.F."/>
            <person name="Shmutz J."/>
            <person name="Schroeder D."/>
            <person name="de Vargas C."/>
            <person name="Verret F."/>
            <person name="von Dassow P."/>
            <person name="Valentin K."/>
            <person name="Van de Peer Y."/>
            <person name="Wheeler G."/>
            <person name="Dacks J.B."/>
            <person name="Delwiche C.F."/>
            <person name="Dyhrman S.T."/>
            <person name="Glockner G."/>
            <person name="John U."/>
            <person name="Richards T."/>
            <person name="Worden A.Z."/>
            <person name="Zhang X."/>
            <person name="Grigoriev I.V."/>
            <person name="Allen A.E."/>
            <person name="Bidle K."/>
            <person name="Borodovsky M."/>
            <person name="Bowler C."/>
            <person name="Brownlee C."/>
            <person name="Cock J.M."/>
            <person name="Elias M."/>
            <person name="Gladyshev V.N."/>
            <person name="Groth M."/>
            <person name="Guda C."/>
            <person name="Hadaegh A."/>
            <person name="Iglesias-Rodriguez M.D."/>
            <person name="Jenkins J."/>
            <person name="Jones B.M."/>
            <person name="Lawson T."/>
            <person name="Leese F."/>
            <person name="Lindquist E."/>
            <person name="Lobanov A."/>
            <person name="Lomsadze A."/>
            <person name="Malik S.B."/>
            <person name="Marsh M.E."/>
            <person name="Mackinder L."/>
            <person name="Mock T."/>
            <person name="Mueller-Roeber B."/>
            <person name="Pagarete A."/>
            <person name="Parker M."/>
            <person name="Probert I."/>
            <person name="Quesneville H."/>
            <person name="Raines C."/>
            <person name="Rensing S.A."/>
            <person name="Riano-Pachon D.M."/>
            <person name="Richier S."/>
            <person name="Rokitta S."/>
            <person name="Shiraiwa Y."/>
            <person name="Soanes D.M."/>
            <person name="van der Giezen M."/>
            <person name="Wahlund T.M."/>
            <person name="Williams B."/>
            <person name="Wilson W."/>
            <person name="Wolfe G."/>
            <person name="Wurch L.L."/>
        </authorList>
    </citation>
    <scope>NUCLEOTIDE SEQUENCE</scope>
</reference>
<dbReference type="AlphaFoldDB" id="A0A0D3KGQ4"/>